<gene>
    <name evidence="4" type="ORF">PTTT1_LOCUS33997</name>
</gene>
<keyword evidence="2" id="KW-1133">Transmembrane helix</keyword>
<dbReference type="SUPFAM" id="SSF53335">
    <property type="entry name" value="S-adenosyl-L-methionine-dependent methyltransferases"/>
    <property type="match status" value="1"/>
</dbReference>
<feature type="compositionally biased region" description="Basic and acidic residues" evidence="1">
    <location>
        <begin position="394"/>
        <end position="403"/>
    </location>
</feature>
<keyword evidence="2" id="KW-0472">Membrane</keyword>
<feature type="compositionally biased region" description="Polar residues" evidence="1">
    <location>
        <begin position="14"/>
        <end position="23"/>
    </location>
</feature>
<feature type="region of interest" description="Disordered" evidence="1">
    <location>
        <begin position="1"/>
        <end position="40"/>
    </location>
</feature>
<dbReference type="Pfam" id="PF13489">
    <property type="entry name" value="Methyltransf_23"/>
    <property type="match status" value="1"/>
</dbReference>
<name>A0A8J9SBB4_PHATR</name>
<proteinExistence type="predicted"/>
<accession>A0A8J9SBB4</accession>
<evidence type="ECO:0000313" key="4">
    <source>
        <dbReference type="EMBL" id="CAG9286951.1"/>
    </source>
</evidence>
<protein>
    <recommendedName>
        <fullName evidence="3">Spore protein YkvP/CgeB glycosyl transferase-like domain-containing protein</fullName>
    </recommendedName>
</protein>
<evidence type="ECO:0000256" key="1">
    <source>
        <dbReference type="SAM" id="MobiDB-lite"/>
    </source>
</evidence>
<feature type="transmembrane region" description="Helical" evidence="2">
    <location>
        <begin position="44"/>
        <end position="61"/>
    </location>
</feature>
<dbReference type="EMBL" id="OU594965">
    <property type="protein sequence ID" value="CAG9286951.1"/>
    <property type="molecule type" value="Genomic_DNA"/>
</dbReference>
<organism evidence="4">
    <name type="scientific">Phaeodactylum tricornutum</name>
    <name type="common">Diatom</name>
    <dbReference type="NCBI Taxonomy" id="2850"/>
    <lineage>
        <taxon>Eukaryota</taxon>
        <taxon>Sar</taxon>
        <taxon>Stramenopiles</taxon>
        <taxon>Ochrophyta</taxon>
        <taxon>Bacillariophyta</taxon>
        <taxon>Bacillariophyceae</taxon>
        <taxon>Bacillariophycidae</taxon>
        <taxon>Naviculales</taxon>
        <taxon>Phaeodactylaceae</taxon>
        <taxon>Phaeodactylum</taxon>
    </lineage>
</organism>
<keyword evidence="2" id="KW-0812">Transmembrane</keyword>
<dbReference type="Gene3D" id="3.40.50.150">
    <property type="entry name" value="Vaccinia Virus protein VP39"/>
    <property type="match status" value="1"/>
</dbReference>
<evidence type="ECO:0000259" key="3">
    <source>
        <dbReference type="Pfam" id="PF13524"/>
    </source>
</evidence>
<dbReference type="InterPro" id="IPR055259">
    <property type="entry name" value="YkvP/CgeB_Glyco_trans-like"/>
</dbReference>
<feature type="region of interest" description="Disordered" evidence="1">
    <location>
        <begin position="394"/>
        <end position="420"/>
    </location>
</feature>
<feature type="domain" description="Spore protein YkvP/CgeB glycosyl transferase-like" evidence="3">
    <location>
        <begin position="671"/>
        <end position="781"/>
    </location>
</feature>
<dbReference type="Proteomes" id="UP000836788">
    <property type="component" value="Chromosome 24"/>
</dbReference>
<sequence>MESQSERSRRLRQATGTPPSISALTKEHSRIGVRRSKNTGSSPSAWIFMLCFGGCLILLLHSTQQLPSSSTYYEPLESMLPSLQSTVGWDEQNPLAIPKGQAPNLPSLRTNGVDNQRKGYGGHGDRKHLGGFTEYDGMGVSPHTWKHMIQDYGVHSLLDVGCGRGTSTAWFLMHGVDVLCVEGSHDAIERSVIPDPATLVVEHDFSRGPWWPAKTYDAAWAVEFLEHVNVQYHFNYVTAFRKAALIFVSTSQWGGWHHVEVHGDEWWIRKYEAYGFKYDASLTTQVRKWAREEKSWANNTGPDGKPHNAQHIWLSMKVFVNPIVAALPQHAHLFPEDGCFLRRGDDGEILHKECGTGKDAGLETPLAHGFRPLALNPAMDQRWLRHIQKHASRLYEGKEKDEASPDDDETSAIQSEPTRPADLLRKIDEKNITDILPLHVVVWPYLEHGIRTAEHQHIEENGISESSYLRLSKDMMDFHPNVVWLGDIGWGFPWKEWCQEYTKHIKKAKNMRREKGLPEQWPIFIVAFTDGPSLPRCQNVEAEVGKANVRYTSRSIVYNRRWNEAKKWVETGEKLNMMKSGIIYRHMPLVVRTDTVKFLEEALRKRNMTLADPVERLQRDVDVAHYWPHQRDLDKVGTVGSLLRQEISKLLFAFGKNTNFNVFVGLKGEAVRKGRRGVASDYIESLLETKIVVVSQRDRWEDHYRLMEALVGGALVLTDRVLGMPAGLENGTSVVEYDSADSLLSLIQHYLTHTEERLSIARKGREAAMKKHRTWHRIEEIIFGESLSDCRFQGSDSPCPYVVHGVESKR</sequence>
<evidence type="ECO:0000256" key="2">
    <source>
        <dbReference type="SAM" id="Phobius"/>
    </source>
</evidence>
<dbReference type="InterPro" id="IPR029063">
    <property type="entry name" value="SAM-dependent_MTases_sf"/>
</dbReference>
<dbReference type="AlphaFoldDB" id="A0A8J9SBB4"/>
<dbReference type="Pfam" id="PF13524">
    <property type="entry name" value="Glyco_trans_1_2"/>
    <property type="match status" value="1"/>
</dbReference>
<reference evidence="4" key="1">
    <citation type="submission" date="2022-02" db="EMBL/GenBank/DDBJ databases">
        <authorList>
            <person name="Giguere J D."/>
        </authorList>
    </citation>
    <scope>NUCLEOTIDE SEQUENCE</scope>
    <source>
        <strain evidence="4">CCAP 1055/1</strain>
    </source>
</reference>
<dbReference type="CDD" id="cd02440">
    <property type="entry name" value="AdoMet_MTases"/>
    <property type="match status" value="1"/>
</dbReference>